<feature type="transmembrane region" description="Helical" evidence="9">
    <location>
        <begin position="231"/>
        <end position="257"/>
    </location>
</feature>
<dbReference type="InterPro" id="IPR003593">
    <property type="entry name" value="AAA+_ATPase"/>
</dbReference>
<evidence type="ECO:0000256" key="5">
    <source>
        <dbReference type="ARBA" id="ARBA00022741"/>
    </source>
</evidence>
<comment type="subcellular location">
    <subcellularLocation>
        <location evidence="1">Cell membrane</location>
        <topology evidence="1">Multi-pass membrane protein</topology>
    </subcellularLocation>
</comment>
<dbReference type="AlphaFoldDB" id="A0A0R2K6E0"/>
<evidence type="ECO:0000256" key="4">
    <source>
        <dbReference type="ARBA" id="ARBA00022692"/>
    </source>
</evidence>
<dbReference type="PROSITE" id="PS50929">
    <property type="entry name" value="ABC_TM1F"/>
    <property type="match status" value="1"/>
</dbReference>
<keyword evidence="15" id="KW-1185">Reference proteome</keyword>
<dbReference type="OrthoDB" id="9770415at2"/>
<reference evidence="13 15" key="2">
    <citation type="submission" date="2016-10" db="EMBL/GenBank/DDBJ databases">
        <authorList>
            <person name="Varghese N."/>
            <person name="Submissions S."/>
        </authorList>
    </citation>
    <scope>NUCLEOTIDE SEQUENCE [LARGE SCALE GENOMIC DNA]</scope>
    <source>
        <strain evidence="13 15">CGMCC 1.3889</strain>
    </source>
</reference>
<dbReference type="FunFam" id="3.40.50.300:FF:000854">
    <property type="entry name" value="Multidrug ABC transporter ATP-binding protein"/>
    <property type="match status" value="1"/>
</dbReference>
<dbReference type="RefSeq" id="WP_057807245.1">
    <property type="nucleotide sequence ID" value="NZ_BJYP01000035.1"/>
</dbReference>
<keyword evidence="2" id="KW-0813">Transport</keyword>
<dbReference type="Gene3D" id="1.20.1560.10">
    <property type="entry name" value="ABC transporter type 1, transmembrane domain"/>
    <property type="match status" value="1"/>
</dbReference>
<dbReference type="GO" id="GO:0005886">
    <property type="term" value="C:plasma membrane"/>
    <property type="evidence" value="ECO:0007669"/>
    <property type="project" value="UniProtKB-SubCell"/>
</dbReference>
<feature type="transmembrane region" description="Helical" evidence="9">
    <location>
        <begin position="129"/>
        <end position="148"/>
    </location>
</feature>
<evidence type="ECO:0000313" key="14">
    <source>
        <dbReference type="Proteomes" id="UP000051749"/>
    </source>
</evidence>
<evidence type="ECO:0000256" key="7">
    <source>
        <dbReference type="ARBA" id="ARBA00022989"/>
    </source>
</evidence>
<evidence type="ECO:0000259" key="11">
    <source>
        <dbReference type="PROSITE" id="PS50929"/>
    </source>
</evidence>
<evidence type="ECO:0000256" key="8">
    <source>
        <dbReference type="ARBA" id="ARBA00023136"/>
    </source>
</evidence>
<gene>
    <name evidence="12" type="ORF">IV87_GL000744</name>
    <name evidence="13" type="ORF">SAMN04487973_11837</name>
</gene>
<keyword evidence="5" id="KW-0547">Nucleotide-binding</keyword>
<evidence type="ECO:0000259" key="10">
    <source>
        <dbReference type="PROSITE" id="PS50893"/>
    </source>
</evidence>
<evidence type="ECO:0000313" key="13">
    <source>
        <dbReference type="EMBL" id="SER81147.1"/>
    </source>
</evidence>
<evidence type="ECO:0000313" key="15">
    <source>
        <dbReference type="Proteomes" id="UP000182818"/>
    </source>
</evidence>
<dbReference type="Gene3D" id="3.40.50.300">
    <property type="entry name" value="P-loop containing nucleotide triphosphate hydrolases"/>
    <property type="match status" value="1"/>
</dbReference>
<accession>A0A0R2K6E0</accession>
<keyword evidence="3" id="KW-1003">Cell membrane</keyword>
<dbReference type="Pfam" id="PF00005">
    <property type="entry name" value="ABC_tran"/>
    <property type="match status" value="1"/>
</dbReference>
<dbReference type="STRING" id="319653.SAMN04487973_11837"/>
<protein>
    <submittedName>
        <fullName evidence="12 13">ATP-binding cassette, subfamily B</fullName>
    </submittedName>
</protein>
<dbReference type="Proteomes" id="UP000051749">
    <property type="component" value="Unassembled WGS sequence"/>
</dbReference>
<dbReference type="PATRIC" id="fig|319653.3.peg.754"/>
<feature type="domain" description="ABC transmembrane type-1" evidence="11">
    <location>
        <begin position="16"/>
        <end position="297"/>
    </location>
</feature>
<dbReference type="GO" id="GO:0005524">
    <property type="term" value="F:ATP binding"/>
    <property type="evidence" value="ECO:0007669"/>
    <property type="project" value="UniProtKB-KW"/>
</dbReference>
<sequence>MLKLSRKYLAWWAVGIGTVFLIVQVMCDLWLPNITSDIINNGVAKSDISYIWNSGYKMLAISFLGVLASGVNVYFAATQSQRMGSKIRDALFKKVSFLSNHEFEQFGDASLITRTTNDVIQIQNVMVMILRMMLQSPIMLVGAGFMAYSKQPELTAVFLVSLPVLAVFVGIIMYFAVPLFQGMQKKIDRINLVFREGLTGVRVIRAFNRDKFEQDRFEGANKDYTSTAIKVFTIVSFMFPIMTLIMSGTNMGIIWYGAKLISNQTMQVGNLVAFMTYAAQILMSFMMLSMVFVFIPRASASAKRINEVIEMKNSVKDPVQPVATDNASKTASLEFNQVNFRYKGAERLAIDDANFKATAGQTVAIIGGTGSGKSTLVSLIPRFFDPEKGKILINGTDVKSMSQKDVHDQVSLAQQKSVLFKGTIRENMKYGNPDATDDQIWRAMEIAQATEFIHKDEDGLDAWVEQNGDNFSGGQKQRLTIARTLVKQAPIYVFDDSFSALDFKTDAQLRHSLREDPQIQKSVVVIVAQRIATVADADLILVIDGGKIVGQGTHQELKANNETYREIIDSQIKKGDQANG</sequence>
<dbReference type="GO" id="GO:0016887">
    <property type="term" value="F:ATP hydrolysis activity"/>
    <property type="evidence" value="ECO:0007669"/>
    <property type="project" value="InterPro"/>
</dbReference>
<comment type="caution">
    <text evidence="12">The sequence shown here is derived from an EMBL/GenBank/DDBJ whole genome shotgun (WGS) entry which is preliminary data.</text>
</comment>
<feature type="transmembrane region" description="Helical" evidence="9">
    <location>
        <begin position="58"/>
        <end position="77"/>
    </location>
</feature>
<dbReference type="EMBL" id="FOGK01000018">
    <property type="protein sequence ID" value="SER81147.1"/>
    <property type="molecule type" value="Genomic_DNA"/>
</dbReference>
<dbReference type="PANTHER" id="PTHR43394:SF1">
    <property type="entry name" value="ATP-BINDING CASSETTE SUB-FAMILY B MEMBER 10, MITOCHONDRIAL"/>
    <property type="match status" value="1"/>
</dbReference>
<evidence type="ECO:0000256" key="1">
    <source>
        <dbReference type="ARBA" id="ARBA00004651"/>
    </source>
</evidence>
<keyword evidence="7 9" id="KW-1133">Transmembrane helix</keyword>
<dbReference type="PROSITE" id="PS00211">
    <property type="entry name" value="ABC_TRANSPORTER_1"/>
    <property type="match status" value="1"/>
</dbReference>
<organism evidence="12 14">
    <name type="scientific">Pediococcus ethanolidurans</name>
    <dbReference type="NCBI Taxonomy" id="319653"/>
    <lineage>
        <taxon>Bacteria</taxon>
        <taxon>Bacillati</taxon>
        <taxon>Bacillota</taxon>
        <taxon>Bacilli</taxon>
        <taxon>Lactobacillales</taxon>
        <taxon>Lactobacillaceae</taxon>
        <taxon>Pediococcus</taxon>
    </lineage>
</organism>
<keyword evidence="6 12" id="KW-0067">ATP-binding</keyword>
<evidence type="ECO:0000256" key="6">
    <source>
        <dbReference type="ARBA" id="ARBA00022840"/>
    </source>
</evidence>
<evidence type="ECO:0000313" key="12">
    <source>
        <dbReference type="EMBL" id="KRN81796.1"/>
    </source>
</evidence>
<feature type="transmembrane region" description="Helical" evidence="9">
    <location>
        <begin position="277"/>
        <end position="295"/>
    </location>
</feature>
<feature type="transmembrane region" description="Helical" evidence="9">
    <location>
        <begin position="154"/>
        <end position="177"/>
    </location>
</feature>
<dbReference type="InterPro" id="IPR017871">
    <property type="entry name" value="ABC_transporter-like_CS"/>
</dbReference>
<dbReference type="InterPro" id="IPR039421">
    <property type="entry name" value="Type_1_exporter"/>
</dbReference>
<dbReference type="PANTHER" id="PTHR43394">
    <property type="entry name" value="ATP-DEPENDENT PERMEASE MDL1, MITOCHONDRIAL"/>
    <property type="match status" value="1"/>
</dbReference>
<dbReference type="SUPFAM" id="SSF52540">
    <property type="entry name" value="P-loop containing nucleoside triphosphate hydrolases"/>
    <property type="match status" value="1"/>
</dbReference>
<keyword evidence="8 9" id="KW-0472">Membrane</keyword>
<keyword evidence="4 9" id="KW-0812">Transmembrane</keyword>
<dbReference type="SUPFAM" id="SSF90123">
    <property type="entry name" value="ABC transporter transmembrane region"/>
    <property type="match status" value="1"/>
</dbReference>
<evidence type="ECO:0000256" key="9">
    <source>
        <dbReference type="SAM" id="Phobius"/>
    </source>
</evidence>
<dbReference type="InterPro" id="IPR036640">
    <property type="entry name" value="ABC1_TM_sf"/>
</dbReference>
<dbReference type="InterPro" id="IPR027417">
    <property type="entry name" value="P-loop_NTPase"/>
</dbReference>
<feature type="transmembrane region" description="Helical" evidence="9">
    <location>
        <begin position="9"/>
        <end position="31"/>
    </location>
</feature>
<dbReference type="InterPro" id="IPR003439">
    <property type="entry name" value="ABC_transporter-like_ATP-bd"/>
</dbReference>
<dbReference type="GO" id="GO:0015421">
    <property type="term" value="F:ABC-type oligopeptide transporter activity"/>
    <property type="evidence" value="ECO:0007669"/>
    <property type="project" value="TreeGrafter"/>
</dbReference>
<dbReference type="GeneID" id="76044108"/>
<reference evidence="12 14" key="1">
    <citation type="journal article" date="2015" name="Genome Announc.">
        <title>Expanding the biotechnology potential of lactobacilli through comparative genomics of 213 strains and associated genera.</title>
        <authorList>
            <person name="Sun Z."/>
            <person name="Harris H.M."/>
            <person name="McCann A."/>
            <person name="Guo C."/>
            <person name="Argimon S."/>
            <person name="Zhang W."/>
            <person name="Yang X."/>
            <person name="Jeffery I.B."/>
            <person name="Cooney J.C."/>
            <person name="Kagawa T.F."/>
            <person name="Liu W."/>
            <person name="Song Y."/>
            <person name="Salvetti E."/>
            <person name="Wrobel A."/>
            <person name="Rasinkangas P."/>
            <person name="Parkhill J."/>
            <person name="Rea M.C."/>
            <person name="O'Sullivan O."/>
            <person name="Ritari J."/>
            <person name="Douillard F.P."/>
            <person name="Paul Ross R."/>
            <person name="Yang R."/>
            <person name="Briner A.E."/>
            <person name="Felis G.E."/>
            <person name="de Vos W.M."/>
            <person name="Barrangou R."/>
            <person name="Klaenhammer T.R."/>
            <person name="Caufield P.W."/>
            <person name="Cui Y."/>
            <person name="Zhang H."/>
            <person name="O'Toole P.W."/>
        </authorList>
    </citation>
    <scope>NUCLEOTIDE SEQUENCE [LARGE SCALE GENOMIC DNA]</scope>
    <source>
        <strain evidence="12 14">DSM 22301</strain>
    </source>
</reference>
<evidence type="ECO:0000256" key="2">
    <source>
        <dbReference type="ARBA" id="ARBA00022448"/>
    </source>
</evidence>
<evidence type="ECO:0000256" key="3">
    <source>
        <dbReference type="ARBA" id="ARBA00022475"/>
    </source>
</evidence>
<dbReference type="Proteomes" id="UP000182818">
    <property type="component" value="Unassembled WGS sequence"/>
</dbReference>
<dbReference type="SMART" id="SM00382">
    <property type="entry name" value="AAA"/>
    <property type="match status" value="1"/>
</dbReference>
<feature type="domain" description="ABC transporter" evidence="10">
    <location>
        <begin position="333"/>
        <end position="570"/>
    </location>
</feature>
<dbReference type="InterPro" id="IPR011527">
    <property type="entry name" value="ABC1_TM_dom"/>
</dbReference>
<dbReference type="PROSITE" id="PS50893">
    <property type="entry name" value="ABC_TRANSPORTER_2"/>
    <property type="match status" value="1"/>
</dbReference>
<name>A0A0R2K6E0_9LACO</name>
<proteinExistence type="predicted"/>
<dbReference type="CDD" id="cd18548">
    <property type="entry name" value="ABC_6TM_Tm287_like"/>
    <property type="match status" value="1"/>
</dbReference>
<dbReference type="EMBL" id="JQBY01000019">
    <property type="protein sequence ID" value="KRN81796.1"/>
    <property type="molecule type" value="Genomic_DNA"/>
</dbReference>
<dbReference type="Pfam" id="PF00664">
    <property type="entry name" value="ABC_membrane"/>
    <property type="match status" value="1"/>
</dbReference>